<evidence type="ECO:0000256" key="1">
    <source>
        <dbReference type="SAM" id="Phobius"/>
    </source>
</evidence>
<proteinExistence type="predicted"/>
<gene>
    <name evidence="2" type="ORF">AFUS01_LOCUS28603</name>
</gene>
<evidence type="ECO:0000313" key="3">
    <source>
        <dbReference type="Proteomes" id="UP000708208"/>
    </source>
</evidence>
<dbReference type="OrthoDB" id="6777687at2759"/>
<sequence length="596" mass="67451">MILVYGSFLLIANNNLSQRSKITYRKQQDSTRFIAPSSGLCFEPNLLKCKILKQANAGRSLIYARTYAGVNPGLYYEEQVPAIFYDHYIPAIVEYKTPKFNKSEVTLSNWFNCMSEDLPYSMACPVSFHLKAAVHNLHRDFESVQPGKDDEEFSHAQHFNLLSNSKNFCNKIQKHFPGIYTNVTDIRQYFKDLQKCTNRFLIDQRNFDYQYDIRAPFSQMDDNFYYTFFEPVENRTEDIDVRLLASASLSNSRTATQGSLLASFYAERNRWNFAVATCFQNKLPPTLVTQDKLEEILGSIDGGAHITSISNASISKYFSLPLTDCTHTNDEFIVRLLVPMISSSREKYRLISVHPIQFQVENTFCALKSSKGPSMYLFDVEQQLAFKSICEPNELCDLNSHTEIDLCMSAIFAKNVTGMLTFCQYKCEEPSQPFRIEMVAKNAFTITADKSTSVKVTCPSKNPESASTGETLQGPGTFLIEVLSLCDISASSGSISVSVRTNVFKVEDWSFLDEDYLRRLLGTSSNLASPTAQIQDVVSSNHTGLYLYITFLSFLVVALVICQYLLLKRISTLQGTSILATFQGNSVNGFRFSHER</sequence>
<name>A0A8J2KHI6_9HEXA</name>
<keyword evidence="1" id="KW-1133">Transmembrane helix</keyword>
<dbReference type="Proteomes" id="UP000708208">
    <property type="component" value="Unassembled WGS sequence"/>
</dbReference>
<organism evidence="2 3">
    <name type="scientific">Allacma fusca</name>
    <dbReference type="NCBI Taxonomy" id="39272"/>
    <lineage>
        <taxon>Eukaryota</taxon>
        <taxon>Metazoa</taxon>
        <taxon>Ecdysozoa</taxon>
        <taxon>Arthropoda</taxon>
        <taxon>Hexapoda</taxon>
        <taxon>Collembola</taxon>
        <taxon>Symphypleona</taxon>
        <taxon>Sminthuridae</taxon>
        <taxon>Allacma</taxon>
    </lineage>
</organism>
<keyword evidence="3" id="KW-1185">Reference proteome</keyword>
<evidence type="ECO:0000313" key="2">
    <source>
        <dbReference type="EMBL" id="CAG7818071.1"/>
    </source>
</evidence>
<comment type="caution">
    <text evidence="2">The sequence shown here is derived from an EMBL/GenBank/DDBJ whole genome shotgun (WGS) entry which is preliminary data.</text>
</comment>
<dbReference type="AlphaFoldDB" id="A0A8J2KHI6"/>
<reference evidence="2" key="1">
    <citation type="submission" date="2021-06" db="EMBL/GenBank/DDBJ databases">
        <authorList>
            <person name="Hodson N. C."/>
            <person name="Mongue J. A."/>
            <person name="Jaron S. K."/>
        </authorList>
    </citation>
    <scope>NUCLEOTIDE SEQUENCE</scope>
</reference>
<dbReference type="EMBL" id="CAJVCH010410800">
    <property type="protein sequence ID" value="CAG7818071.1"/>
    <property type="molecule type" value="Genomic_DNA"/>
</dbReference>
<keyword evidence="1" id="KW-0812">Transmembrane</keyword>
<accession>A0A8J2KHI6</accession>
<feature type="transmembrane region" description="Helical" evidence="1">
    <location>
        <begin position="545"/>
        <end position="567"/>
    </location>
</feature>
<protein>
    <submittedName>
        <fullName evidence="2">Uncharacterized protein</fullName>
    </submittedName>
</protein>
<keyword evidence="1" id="KW-0472">Membrane</keyword>
<feature type="non-terminal residue" evidence="2">
    <location>
        <position position="1"/>
    </location>
</feature>